<dbReference type="AlphaFoldDB" id="A0A6G5AG30"/>
<reference evidence="1" key="1">
    <citation type="submission" date="2020-03" db="EMBL/GenBank/DDBJ databases">
        <title>A transcriptome and proteome of the tick Rhipicephalus microplus shaped by the genetic composition of its hosts and developmental stage.</title>
        <authorList>
            <person name="Garcia G.R."/>
            <person name="Ribeiro J.M.C."/>
            <person name="Maruyama S.R."/>
            <person name="Gardinasse L.G."/>
            <person name="Nelson K."/>
            <person name="Ferreira B.R."/>
            <person name="Andrade T.G."/>
            <person name="Santos I.K.F.M."/>
        </authorList>
    </citation>
    <scope>NUCLEOTIDE SEQUENCE</scope>
    <source>
        <strain evidence="1">NSGR</strain>
        <tissue evidence="1">Salivary glands</tissue>
    </source>
</reference>
<sequence>MLLCHCQTPALQSRAYIIYTCAVVVLYSCNAKLSVTDAFPLLRWPSVERDRHVVSTFFHAYPVYVPVAFVYHVSRILCLPCLCLHLLCIPCLCRRIFLSTIYASRPFMPTMATILYVYCHALASHKCFQHM</sequence>
<organism evidence="1">
    <name type="scientific">Rhipicephalus microplus</name>
    <name type="common">Cattle tick</name>
    <name type="synonym">Boophilus microplus</name>
    <dbReference type="NCBI Taxonomy" id="6941"/>
    <lineage>
        <taxon>Eukaryota</taxon>
        <taxon>Metazoa</taxon>
        <taxon>Ecdysozoa</taxon>
        <taxon>Arthropoda</taxon>
        <taxon>Chelicerata</taxon>
        <taxon>Arachnida</taxon>
        <taxon>Acari</taxon>
        <taxon>Parasitiformes</taxon>
        <taxon>Ixodida</taxon>
        <taxon>Ixodoidea</taxon>
        <taxon>Ixodidae</taxon>
        <taxon>Rhipicephalinae</taxon>
        <taxon>Rhipicephalus</taxon>
        <taxon>Boophilus</taxon>
    </lineage>
</organism>
<accession>A0A6G5AG30</accession>
<dbReference type="EMBL" id="GIKN01007682">
    <property type="protein sequence ID" value="NIE49955.1"/>
    <property type="molecule type" value="Transcribed_RNA"/>
</dbReference>
<proteinExistence type="predicted"/>
<evidence type="ECO:0000313" key="1">
    <source>
        <dbReference type="EMBL" id="NIE49955.1"/>
    </source>
</evidence>
<protein>
    <submittedName>
        <fullName evidence="1">Uncharacterized protein</fullName>
    </submittedName>
</protein>
<name>A0A6G5AG30_RHIMP</name>